<dbReference type="EMBL" id="CP113520">
    <property type="protein sequence ID" value="WAJ29324.1"/>
    <property type="molecule type" value="Genomic_DNA"/>
</dbReference>
<gene>
    <name evidence="1" type="ORF">OXU80_03560</name>
</gene>
<protein>
    <submittedName>
        <fullName evidence="1">Uncharacterized protein</fullName>
    </submittedName>
</protein>
<keyword evidence="2" id="KW-1185">Reference proteome</keyword>
<accession>A0ACD4NQW2</accession>
<organism evidence="1 2">
    <name type="scientific">Antarcticirhabdus aurantiaca</name>
    <dbReference type="NCBI Taxonomy" id="2606717"/>
    <lineage>
        <taxon>Bacteria</taxon>
        <taxon>Pseudomonadati</taxon>
        <taxon>Pseudomonadota</taxon>
        <taxon>Alphaproteobacteria</taxon>
        <taxon>Hyphomicrobiales</taxon>
        <taxon>Aurantimonadaceae</taxon>
        <taxon>Antarcticirhabdus</taxon>
    </lineage>
</organism>
<dbReference type="Proteomes" id="UP001163223">
    <property type="component" value="Chromosome"/>
</dbReference>
<sequence>MSRRLAYRRMFTRAGRRVTISRKVANSEPVTLENVRARIRGAQPDEVAGGISTRERRVLILAEDVPADFGLQDNDRIIVDGGRLTITNVDRHTHRDGEVLLAYDCIASGG</sequence>
<proteinExistence type="predicted"/>
<evidence type="ECO:0000313" key="2">
    <source>
        <dbReference type="Proteomes" id="UP001163223"/>
    </source>
</evidence>
<evidence type="ECO:0000313" key="1">
    <source>
        <dbReference type="EMBL" id="WAJ29324.1"/>
    </source>
</evidence>
<reference evidence="1" key="1">
    <citation type="submission" date="2022-11" db="EMBL/GenBank/DDBJ databases">
        <title>beta-Carotene-producing bacterium, Jeongeuplla avenae sp. nov., alleviates the salt stress of Arabidopsis seedlings.</title>
        <authorList>
            <person name="Jiang L."/>
            <person name="Lee J."/>
        </authorList>
    </citation>
    <scope>NUCLEOTIDE SEQUENCE</scope>
    <source>
        <strain evidence="1">DY_R2A_6</strain>
    </source>
</reference>
<name>A0ACD4NQW2_9HYPH</name>